<dbReference type="NCBIfam" id="TIGR01630">
    <property type="entry name" value="psiM2_ORF9"/>
    <property type="match status" value="1"/>
</dbReference>
<reference evidence="3 4" key="1">
    <citation type="submission" date="2023-07" db="EMBL/GenBank/DDBJ databases">
        <title>Citrobacter selenititolerans sp. nov., isolated from seleniferous soil.</title>
        <authorList>
            <person name="Zhang S."/>
            <person name="Li K."/>
            <person name="Peng J."/>
            <person name="Wang H."/>
            <person name="Sun J."/>
            <person name="Guo Y."/>
        </authorList>
    </citation>
    <scope>NUCLEOTIDE SEQUENCE [LARGE SCALE GENOMIC DNA]</scope>
    <source>
        <strain evidence="3 4">S2-9</strain>
    </source>
</reference>
<keyword evidence="4" id="KW-1185">Reference proteome</keyword>
<feature type="domain" description="Terminase large subunit gp17-like C-terminal" evidence="2">
    <location>
        <begin position="339"/>
        <end position="489"/>
    </location>
</feature>
<keyword evidence="1" id="KW-1188">Viral release from host cell</keyword>
<dbReference type="InterPro" id="IPR035421">
    <property type="entry name" value="Terminase_6C"/>
</dbReference>
<dbReference type="Gene3D" id="3.30.420.240">
    <property type="match status" value="1"/>
</dbReference>
<protein>
    <submittedName>
        <fullName evidence="3">Phage terminase large subunit</fullName>
    </submittedName>
</protein>
<name>A0ABT8PQL9_9ENTR</name>
<dbReference type="Proteomes" id="UP001174867">
    <property type="component" value="Unassembled WGS sequence"/>
</dbReference>
<dbReference type="RefSeq" id="WP_301697139.1">
    <property type="nucleotide sequence ID" value="NZ_JAUJYW010000002.1"/>
</dbReference>
<dbReference type="Pfam" id="PF03237">
    <property type="entry name" value="Terminase_6N"/>
    <property type="match status" value="1"/>
</dbReference>
<evidence type="ECO:0000256" key="1">
    <source>
        <dbReference type="ARBA" id="ARBA00022612"/>
    </source>
</evidence>
<organism evidence="3 4">
    <name type="scientific">Citrobacter enshiensis</name>
    <dbReference type="NCBI Taxonomy" id="2971264"/>
    <lineage>
        <taxon>Bacteria</taxon>
        <taxon>Pseudomonadati</taxon>
        <taxon>Pseudomonadota</taxon>
        <taxon>Gammaproteobacteria</taxon>
        <taxon>Enterobacterales</taxon>
        <taxon>Enterobacteriaceae</taxon>
        <taxon>Citrobacter</taxon>
    </lineage>
</organism>
<proteinExistence type="predicted"/>
<accession>A0ABT8PQL9</accession>
<evidence type="ECO:0000259" key="2">
    <source>
        <dbReference type="Pfam" id="PF17289"/>
    </source>
</evidence>
<dbReference type="EMBL" id="JAUJYW010000002">
    <property type="protein sequence ID" value="MDN8598631.1"/>
    <property type="molecule type" value="Genomic_DNA"/>
</dbReference>
<gene>
    <name evidence="3" type="primary">terL</name>
    <name evidence="3" type="ORF">Q0A17_04235</name>
</gene>
<dbReference type="Pfam" id="PF17289">
    <property type="entry name" value="Terminase_6C"/>
    <property type="match status" value="1"/>
</dbReference>
<dbReference type="InterPro" id="IPR006517">
    <property type="entry name" value="Phage_terminase_lsu-like_C"/>
</dbReference>
<comment type="caution">
    <text evidence="3">The sequence shown here is derived from an EMBL/GenBank/DDBJ whole genome shotgun (WGS) entry which is preliminary data.</text>
</comment>
<evidence type="ECO:0000313" key="4">
    <source>
        <dbReference type="Proteomes" id="UP001174867"/>
    </source>
</evidence>
<evidence type="ECO:0000313" key="3">
    <source>
        <dbReference type="EMBL" id="MDN8598631.1"/>
    </source>
</evidence>
<sequence length="509" mass="57971">MAVAKTSSRKNSTILEAFKKRAMLAARIGLMDFTLYTNPRYETGWFNELLCAELDKFLEDLEAGKMPRLMIFAPPRSGKSELASRRFPAFALGKHPDWNVISCSYSADLANRMSRDTQRIIDSPRYHEVFPKTCINGSNVRTVAGGAIRTAELWETIDKNGKLHGGSYRAAGVNGGITGQGMHIGIIDDPAKDYKTASSKAYQEAVIDWYDTTFFTRADPKLNGIIIILTRWHKDDLAGQLLKKAEEGGEEWRVISFPMEAENDEVHELNGKKYKLRKKGEILFPERMPRPFVEKCKQRGSLVWNALYQQRPSAKGGGLIKSEWFGEYSVLPLLRWRAIYADTAQKIQERNDYSVFEHWGLGQDGRLYLIDMIRGKWESKELRRRAAAFWAKSRALTNGPLRYMAVEDKSSGTGLIQDIKDDAVCPVKAIQRDKDKYTRLMDTQGYMESGFIYLPENAEFVNDFLAEMESINSEFNTHDDQLDPMMDAITDALIVDAPIRISKQALRRR</sequence>